<evidence type="ECO:0000259" key="1">
    <source>
        <dbReference type="Pfam" id="PF00026"/>
    </source>
</evidence>
<organism evidence="2 3">
    <name type="scientific">Glossina palpalis gambiensis</name>
    <dbReference type="NCBI Taxonomy" id="67801"/>
    <lineage>
        <taxon>Eukaryota</taxon>
        <taxon>Metazoa</taxon>
        <taxon>Ecdysozoa</taxon>
        <taxon>Arthropoda</taxon>
        <taxon>Hexapoda</taxon>
        <taxon>Insecta</taxon>
        <taxon>Pterygota</taxon>
        <taxon>Neoptera</taxon>
        <taxon>Endopterygota</taxon>
        <taxon>Diptera</taxon>
        <taxon>Brachycera</taxon>
        <taxon>Muscomorpha</taxon>
        <taxon>Hippoboscoidea</taxon>
        <taxon>Glossinidae</taxon>
        <taxon>Glossina</taxon>
    </lineage>
</organism>
<dbReference type="EMBL" id="JXJN01025026">
    <property type="status" value="NOT_ANNOTATED_CDS"/>
    <property type="molecule type" value="Genomic_DNA"/>
</dbReference>
<dbReference type="EMBL" id="JXJN01025027">
    <property type="status" value="NOT_ANNOTATED_CDS"/>
    <property type="molecule type" value="Genomic_DNA"/>
</dbReference>
<reference evidence="3" key="1">
    <citation type="submission" date="2015-01" db="EMBL/GenBank/DDBJ databases">
        <authorList>
            <person name="Aksoy S."/>
            <person name="Warren W."/>
            <person name="Wilson R.K."/>
        </authorList>
    </citation>
    <scope>NUCLEOTIDE SEQUENCE [LARGE SCALE GENOMIC DNA]</scope>
    <source>
        <strain evidence="3">IAEA</strain>
    </source>
</reference>
<dbReference type="Gene3D" id="2.40.70.10">
    <property type="entry name" value="Acid Proteases"/>
    <property type="match status" value="1"/>
</dbReference>
<dbReference type="STRING" id="67801.A0A1B0C3M4"/>
<sequence>MIDTTLVYEAKKSSSYQKNSTQFAIHYGSGSLSGYLSTDTPQQNSASPGSSFVSLRSIPTNSGQFQRRILFLFQIKKCAMSDGTHAVLPTRICVDGFVSADLRRQLSRVRGSALTRLRRPSLHLANVDLRHLNRQSRNRVGGGRWAAPTSSAE</sequence>
<dbReference type="SUPFAM" id="SSF50630">
    <property type="entry name" value="Acid proteases"/>
    <property type="match status" value="1"/>
</dbReference>
<dbReference type="Proteomes" id="UP000092460">
    <property type="component" value="Unassembled WGS sequence"/>
</dbReference>
<dbReference type="InterPro" id="IPR021109">
    <property type="entry name" value="Peptidase_aspartic_dom_sf"/>
</dbReference>
<dbReference type="Pfam" id="PF00026">
    <property type="entry name" value="Asp"/>
    <property type="match status" value="1"/>
</dbReference>
<dbReference type="AlphaFoldDB" id="A0A1B0C3M4"/>
<protein>
    <recommendedName>
        <fullName evidence="1">Peptidase A1 domain-containing protein</fullName>
    </recommendedName>
</protein>
<proteinExistence type="predicted"/>
<accession>A0A1B0C3M4</accession>
<keyword evidence="3" id="KW-1185">Reference proteome</keyword>
<name>A0A1B0C3M4_9MUSC</name>
<dbReference type="EMBL" id="JXJN01025028">
    <property type="status" value="NOT_ANNOTATED_CDS"/>
    <property type="molecule type" value="Genomic_DNA"/>
</dbReference>
<dbReference type="EnsemblMetazoa" id="GPPI048195-RA">
    <property type="protein sequence ID" value="GPPI048195-PA"/>
    <property type="gene ID" value="GPPI048195"/>
</dbReference>
<feature type="domain" description="Peptidase A1" evidence="1">
    <location>
        <begin position="7"/>
        <end position="40"/>
    </location>
</feature>
<reference evidence="2" key="2">
    <citation type="submission" date="2020-05" db="UniProtKB">
        <authorList>
            <consortium name="EnsemblMetazoa"/>
        </authorList>
    </citation>
    <scope>IDENTIFICATION</scope>
    <source>
        <strain evidence="2">IAEA</strain>
    </source>
</reference>
<dbReference type="VEuPathDB" id="VectorBase:GPPI048195"/>
<evidence type="ECO:0000313" key="2">
    <source>
        <dbReference type="EnsemblMetazoa" id="GPPI048195-PA"/>
    </source>
</evidence>
<evidence type="ECO:0000313" key="3">
    <source>
        <dbReference type="Proteomes" id="UP000092460"/>
    </source>
</evidence>
<dbReference type="InterPro" id="IPR033121">
    <property type="entry name" value="PEPTIDASE_A1"/>
</dbReference>